<feature type="compositionally biased region" description="Acidic residues" evidence="1">
    <location>
        <begin position="250"/>
        <end position="259"/>
    </location>
</feature>
<sequence>MLAVSDARPVESVASAGSGWPALDGLVDGVVDTRRRAAAAQAAEARLLAAAVDLVADRVELLRQEAQQLGRARVRSSDADLPLREVALELAMALRVSDRGVQRRMSEAFLLREHFPTTLKVWEDGGIDAAHAWAISRIGMLLRTPDDRARFEALALEAARTESPTRMTAAVKVIAATIDPDAFTDATDRAYETRSVRLFDLDDGMARLIADLPAPLAYAIHDALTSRACHVLDHPEGAADGAAASGGGEGDADSGDGGDNDGQSVVTGTARTTSDIGNADTDPASCGGAICVQEKDHRTLAQVRADILSDLLLTATPTTTATGAGLDTVTAQIQLTIPALTLAGAPDAGPAILTGYGPIQPALARRLTGLAPGWDRVFTDPIAGIPVAVDRYRPSAGLRRYLSARDERCRTPGCTRPAHRCDQDHTTAAAIGGATAHDNLAHLCRRHHTLKHHTTWRVRHLGGGTLQWTSPTGRHYEDHPPSRVRFVPDTTTPAPGGGEPPPF</sequence>
<dbReference type="STRING" id="36807.Mlaev_01159"/>
<accession>A0A150HG40</accession>
<feature type="domain" description="DUF222" evidence="2">
    <location>
        <begin position="45"/>
        <end position="406"/>
    </location>
</feature>
<dbReference type="EMBL" id="LRAD01000026">
    <property type="protein sequence ID" value="KXZ60904.1"/>
    <property type="molecule type" value="Genomic_DNA"/>
</dbReference>
<dbReference type="AlphaFoldDB" id="A0A150HG40"/>
<dbReference type="PATRIC" id="fig|36807.3.peg.1185"/>
<organism evidence="3 4">
    <name type="scientific">Microbacterium laevaniformans</name>
    <dbReference type="NCBI Taxonomy" id="36807"/>
    <lineage>
        <taxon>Bacteria</taxon>
        <taxon>Bacillati</taxon>
        <taxon>Actinomycetota</taxon>
        <taxon>Actinomycetes</taxon>
        <taxon>Micrococcales</taxon>
        <taxon>Microbacteriaceae</taxon>
        <taxon>Microbacterium</taxon>
    </lineage>
</organism>
<dbReference type="RefSeq" id="WP_036286164.1">
    <property type="nucleotide sequence ID" value="NZ_LRAD01000026.1"/>
</dbReference>
<feature type="region of interest" description="Disordered" evidence="1">
    <location>
        <begin position="239"/>
        <end position="279"/>
    </location>
</feature>
<protein>
    <recommendedName>
        <fullName evidence="2">DUF222 domain-containing protein</fullName>
    </recommendedName>
</protein>
<comment type="caution">
    <text evidence="3">The sequence shown here is derived from an EMBL/GenBank/DDBJ whole genome shotgun (WGS) entry which is preliminary data.</text>
</comment>
<feature type="compositionally biased region" description="Polar residues" evidence="1">
    <location>
        <begin position="263"/>
        <end position="276"/>
    </location>
</feature>
<gene>
    <name evidence="3" type="ORF">Mlaev_01159</name>
</gene>
<dbReference type="InterPro" id="IPR003870">
    <property type="entry name" value="DUF222"/>
</dbReference>
<dbReference type="Pfam" id="PF02720">
    <property type="entry name" value="DUF222"/>
    <property type="match status" value="1"/>
</dbReference>
<dbReference type="CDD" id="cd00085">
    <property type="entry name" value="HNHc"/>
    <property type="match status" value="1"/>
</dbReference>
<name>A0A150HG40_9MICO</name>
<reference evidence="3 4" key="1">
    <citation type="submission" date="2016-01" db="EMBL/GenBank/DDBJ databases">
        <title>Draft genome sequences of Microbacterium laevaniformans LCDC 91-0039 and the type strain of Microbacterium hominis LCDC 84-209.</title>
        <authorList>
            <person name="Bernier A.-M."/>
            <person name="Bernard K."/>
        </authorList>
    </citation>
    <scope>NUCLEOTIDE SEQUENCE [LARGE SCALE GENOMIC DNA]</scope>
    <source>
        <strain evidence="3 4">LCDC 91-0039</strain>
    </source>
</reference>
<dbReference type="Proteomes" id="UP000075357">
    <property type="component" value="Unassembled WGS sequence"/>
</dbReference>
<feature type="region of interest" description="Disordered" evidence="1">
    <location>
        <begin position="467"/>
        <end position="503"/>
    </location>
</feature>
<dbReference type="InterPro" id="IPR003615">
    <property type="entry name" value="HNH_nuc"/>
</dbReference>
<evidence type="ECO:0000313" key="3">
    <source>
        <dbReference type="EMBL" id="KXZ60904.1"/>
    </source>
</evidence>
<evidence type="ECO:0000256" key="1">
    <source>
        <dbReference type="SAM" id="MobiDB-lite"/>
    </source>
</evidence>
<evidence type="ECO:0000313" key="4">
    <source>
        <dbReference type="Proteomes" id="UP000075357"/>
    </source>
</evidence>
<keyword evidence="4" id="KW-1185">Reference proteome</keyword>
<proteinExistence type="predicted"/>
<evidence type="ECO:0000259" key="2">
    <source>
        <dbReference type="Pfam" id="PF02720"/>
    </source>
</evidence>